<evidence type="ECO:0000313" key="1">
    <source>
        <dbReference type="EMBL" id="BAS78145.1"/>
    </source>
</evidence>
<dbReference type="PaxDb" id="39947-A0A0N7KF39"/>
<dbReference type="AlphaFoldDB" id="A0A0N7KF39"/>
<gene>
    <name evidence="1" type="ordered locus">Os02g0285501</name>
    <name evidence="1" type="ORF">OSNPB_020285501</name>
</gene>
<evidence type="ECO:0000313" key="2">
    <source>
        <dbReference type="Proteomes" id="UP000059680"/>
    </source>
</evidence>
<reference evidence="2" key="1">
    <citation type="journal article" date="2005" name="Nature">
        <title>The map-based sequence of the rice genome.</title>
        <authorList>
            <consortium name="International rice genome sequencing project (IRGSP)"/>
            <person name="Matsumoto T."/>
            <person name="Wu J."/>
            <person name="Kanamori H."/>
            <person name="Katayose Y."/>
            <person name="Fujisawa M."/>
            <person name="Namiki N."/>
            <person name="Mizuno H."/>
            <person name="Yamamoto K."/>
            <person name="Antonio B.A."/>
            <person name="Baba T."/>
            <person name="Sakata K."/>
            <person name="Nagamura Y."/>
            <person name="Aoki H."/>
            <person name="Arikawa K."/>
            <person name="Arita K."/>
            <person name="Bito T."/>
            <person name="Chiden Y."/>
            <person name="Fujitsuka N."/>
            <person name="Fukunaka R."/>
            <person name="Hamada M."/>
            <person name="Harada C."/>
            <person name="Hayashi A."/>
            <person name="Hijishita S."/>
            <person name="Honda M."/>
            <person name="Hosokawa S."/>
            <person name="Ichikawa Y."/>
            <person name="Idonuma A."/>
            <person name="Iijima M."/>
            <person name="Ikeda M."/>
            <person name="Ikeno M."/>
            <person name="Ito K."/>
            <person name="Ito S."/>
            <person name="Ito T."/>
            <person name="Ito Y."/>
            <person name="Ito Y."/>
            <person name="Iwabuchi A."/>
            <person name="Kamiya K."/>
            <person name="Karasawa W."/>
            <person name="Kurita K."/>
            <person name="Katagiri S."/>
            <person name="Kikuta A."/>
            <person name="Kobayashi H."/>
            <person name="Kobayashi N."/>
            <person name="Machita K."/>
            <person name="Maehara T."/>
            <person name="Masukawa M."/>
            <person name="Mizubayashi T."/>
            <person name="Mukai Y."/>
            <person name="Nagasaki H."/>
            <person name="Nagata Y."/>
            <person name="Naito S."/>
            <person name="Nakashima M."/>
            <person name="Nakama Y."/>
            <person name="Nakamichi Y."/>
            <person name="Nakamura M."/>
            <person name="Meguro A."/>
            <person name="Negishi M."/>
            <person name="Ohta I."/>
            <person name="Ohta T."/>
            <person name="Okamoto M."/>
            <person name="Ono N."/>
            <person name="Saji S."/>
            <person name="Sakaguchi M."/>
            <person name="Sakai K."/>
            <person name="Shibata M."/>
            <person name="Shimokawa T."/>
            <person name="Song J."/>
            <person name="Takazaki Y."/>
            <person name="Terasawa K."/>
            <person name="Tsugane M."/>
            <person name="Tsuji K."/>
            <person name="Ueda S."/>
            <person name="Waki K."/>
            <person name="Yamagata H."/>
            <person name="Yamamoto M."/>
            <person name="Yamamoto S."/>
            <person name="Yamane H."/>
            <person name="Yoshiki S."/>
            <person name="Yoshihara R."/>
            <person name="Yukawa K."/>
            <person name="Zhong H."/>
            <person name="Yano M."/>
            <person name="Yuan Q."/>
            <person name="Ouyang S."/>
            <person name="Liu J."/>
            <person name="Jones K.M."/>
            <person name="Gansberger K."/>
            <person name="Moffat K."/>
            <person name="Hill J."/>
            <person name="Bera J."/>
            <person name="Fadrosh D."/>
            <person name="Jin S."/>
            <person name="Johri S."/>
            <person name="Kim M."/>
            <person name="Overton L."/>
            <person name="Reardon M."/>
            <person name="Tsitrin T."/>
            <person name="Vuong H."/>
            <person name="Weaver B."/>
            <person name="Ciecko A."/>
            <person name="Tallon L."/>
            <person name="Jackson J."/>
            <person name="Pai G."/>
            <person name="Aken S.V."/>
            <person name="Utterback T."/>
            <person name="Reidmuller S."/>
            <person name="Feldblyum T."/>
            <person name="Hsiao J."/>
            <person name="Zismann V."/>
            <person name="Iobst S."/>
            <person name="de Vazeille A.R."/>
            <person name="Buell C.R."/>
            <person name="Ying K."/>
            <person name="Li Y."/>
            <person name="Lu T."/>
            <person name="Huang Y."/>
            <person name="Zhao Q."/>
            <person name="Feng Q."/>
            <person name="Zhang L."/>
            <person name="Zhu J."/>
            <person name="Weng Q."/>
            <person name="Mu J."/>
            <person name="Lu Y."/>
            <person name="Fan D."/>
            <person name="Liu Y."/>
            <person name="Guan J."/>
            <person name="Zhang Y."/>
            <person name="Yu S."/>
            <person name="Liu X."/>
            <person name="Zhang Y."/>
            <person name="Hong G."/>
            <person name="Han B."/>
            <person name="Choisne N."/>
            <person name="Demange N."/>
            <person name="Orjeda G."/>
            <person name="Samain S."/>
            <person name="Cattolico L."/>
            <person name="Pelletier E."/>
            <person name="Couloux A."/>
            <person name="Segurens B."/>
            <person name="Wincker P."/>
            <person name="D'Hont A."/>
            <person name="Scarpelli C."/>
            <person name="Weissenbach J."/>
            <person name="Salanoubat M."/>
            <person name="Quetier F."/>
            <person name="Yu Y."/>
            <person name="Kim H.R."/>
            <person name="Rambo T."/>
            <person name="Currie J."/>
            <person name="Collura K."/>
            <person name="Luo M."/>
            <person name="Yang T."/>
            <person name="Ammiraju J.S.S."/>
            <person name="Engler F."/>
            <person name="Soderlund C."/>
            <person name="Wing R.A."/>
            <person name="Palmer L.E."/>
            <person name="de la Bastide M."/>
            <person name="Spiegel L."/>
            <person name="Nascimento L."/>
            <person name="Zutavern T."/>
            <person name="O'Shaughnessy A."/>
            <person name="Dike S."/>
            <person name="Dedhia N."/>
            <person name="Preston R."/>
            <person name="Balija V."/>
            <person name="McCombie W.R."/>
            <person name="Chow T."/>
            <person name="Chen H."/>
            <person name="Chung M."/>
            <person name="Chen C."/>
            <person name="Shaw J."/>
            <person name="Wu H."/>
            <person name="Hsiao K."/>
            <person name="Chao Y."/>
            <person name="Chu M."/>
            <person name="Cheng C."/>
            <person name="Hour A."/>
            <person name="Lee P."/>
            <person name="Lin S."/>
            <person name="Lin Y."/>
            <person name="Liou J."/>
            <person name="Liu S."/>
            <person name="Hsing Y."/>
            <person name="Raghuvanshi S."/>
            <person name="Mohanty A."/>
            <person name="Bharti A.K."/>
            <person name="Gaur A."/>
            <person name="Gupta V."/>
            <person name="Kumar D."/>
            <person name="Ravi V."/>
            <person name="Vij S."/>
            <person name="Kapur A."/>
            <person name="Khurana P."/>
            <person name="Khurana P."/>
            <person name="Khurana J.P."/>
            <person name="Tyagi A.K."/>
            <person name="Gaikwad K."/>
            <person name="Singh A."/>
            <person name="Dalal V."/>
            <person name="Srivastava S."/>
            <person name="Dixit A."/>
            <person name="Pal A.K."/>
            <person name="Ghazi I.A."/>
            <person name="Yadav M."/>
            <person name="Pandit A."/>
            <person name="Bhargava A."/>
            <person name="Sureshbabu K."/>
            <person name="Batra K."/>
            <person name="Sharma T.R."/>
            <person name="Mohapatra T."/>
            <person name="Singh N.K."/>
            <person name="Messing J."/>
            <person name="Nelson A.B."/>
            <person name="Fuks G."/>
            <person name="Kavchok S."/>
            <person name="Keizer G."/>
            <person name="Linton E."/>
            <person name="Llaca V."/>
            <person name="Song R."/>
            <person name="Tanyolac B."/>
            <person name="Young S."/>
            <person name="Ho-Il K."/>
            <person name="Hahn J.H."/>
            <person name="Sangsakoo G."/>
            <person name="Vanavichit A."/>
            <person name="de Mattos Luiz.A.T."/>
            <person name="Zimmer P.D."/>
            <person name="Malone G."/>
            <person name="Dellagostin O."/>
            <person name="de Oliveira A.C."/>
            <person name="Bevan M."/>
            <person name="Bancroft I."/>
            <person name="Minx P."/>
            <person name="Cordum H."/>
            <person name="Wilson R."/>
            <person name="Cheng Z."/>
            <person name="Jin W."/>
            <person name="Jiang J."/>
            <person name="Leong S.A."/>
            <person name="Iwama H."/>
            <person name="Gojobori T."/>
            <person name="Itoh T."/>
            <person name="Niimura Y."/>
            <person name="Fujii Y."/>
            <person name="Habara T."/>
            <person name="Sakai H."/>
            <person name="Sato Y."/>
            <person name="Wilson G."/>
            <person name="Kumar K."/>
            <person name="McCouch S."/>
            <person name="Juretic N."/>
            <person name="Hoen D."/>
            <person name="Wright S."/>
            <person name="Bruskiewich R."/>
            <person name="Bureau T."/>
            <person name="Miyao A."/>
            <person name="Hirochika H."/>
            <person name="Nishikawa T."/>
            <person name="Kadowaki K."/>
            <person name="Sugiura M."/>
            <person name="Burr B."/>
            <person name="Sasaki T."/>
        </authorList>
    </citation>
    <scope>NUCLEOTIDE SEQUENCE [LARGE SCALE GENOMIC DNA]</scope>
    <source>
        <strain evidence="2">cv. Nipponbare</strain>
    </source>
</reference>
<dbReference type="Proteomes" id="UP000059680">
    <property type="component" value="Chromosome 2"/>
</dbReference>
<accession>A0A0N7KF39</accession>
<proteinExistence type="predicted"/>
<keyword evidence="2" id="KW-1185">Reference proteome</keyword>
<protein>
    <submittedName>
        <fullName evidence="1">Os02g0285501 protein</fullName>
    </submittedName>
</protein>
<reference evidence="1 2" key="2">
    <citation type="journal article" date="2013" name="Plant Cell Physiol.">
        <title>Rice Annotation Project Database (RAP-DB): an integrative and interactive database for rice genomics.</title>
        <authorList>
            <person name="Sakai H."/>
            <person name="Lee S.S."/>
            <person name="Tanaka T."/>
            <person name="Numa H."/>
            <person name="Kim J."/>
            <person name="Kawahara Y."/>
            <person name="Wakimoto H."/>
            <person name="Yang C.C."/>
            <person name="Iwamoto M."/>
            <person name="Abe T."/>
            <person name="Yamada Y."/>
            <person name="Muto A."/>
            <person name="Inokuchi H."/>
            <person name="Ikemura T."/>
            <person name="Matsumoto T."/>
            <person name="Sasaki T."/>
            <person name="Itoh T."/>
        </authorList>
    </citation>
    <scope>NUCLEOTIDE SEQUENCE [LARGE SCALE GENOMIC DNA]</scope>
    <source>
        <strain evidence="2">cv. Nipponbare</strain>
    </source>
</reference>
<reference evidence="1 2" key="3">
    <citation type="journal article" date="2013" name="Rice">
        <title>Improvement of the Oryza sativa Nipponbare reference genome using next generation sequence and optical map data.</title>
        <authorList>
            <person name="Kawahara Y."/>
            <person name="de la Bastide M."/>
            <person name="Hamilton J.P."/>
            <person name="Kanamori H."/>
            <person name="McCombie W.R."/>
            <person name="Ouyang S."/>
            <person name="Schwartz D.C."/>
            <person name="Tanaka T."/>
            <person name="Wu J."/>
            <person name="Zhou S."/>
            <person name="Childs K.L."/>
            <person name="Davidson R.M."/>
            <person name="Lin H."/>
            <person name="Quesada-Ocampo L."/>
            <person name="Vaillancourt B."/>
            <person name="Sakai H."/>
            <person name="Lee S.S."/>
            <person name="Kim J."/>
            <person name="Numa H."/>
            <person name="Itoh T."/>
            <person name="Buell C.R."/>
            <person name="Matsumoto T."/>
        </authorList>
    </citation>
    <scope>NUCLEOTIDE SEQUENCE [LARGE SCALE GENOMIC DNA]</scope>
    <source>
        <strain evidence="2">cv. Nipponbare</strain>
    </source>
</reference>
<name>A0A0N7KF39_ORYSJ</name>
<dbReference type="EMBL" id="AP014958">
    <property type="protein sequence ID" value="BAS78145.1"/>
    <property type="molecule type" value="Genomic_DNA"/>
</dbReference>
<sequence>MWLEVEEMMEREVDAAVAVRPVVFAEFDGRRWGGCSYRNGGGEGQQKRSGIAGMPLAANNWAEFQPGPGPEASRASAGWQVTSGKWRKYPRPTGAERVAQLAGTAGNALPVQLPVGSGLAPASVSQD</sequence>
<organism evidence="1 2">
    <name type="scientific">Oryza sativa subsp. japonica</name>
    <name type="common">Rice</name>
    <dbReference type="NCBI Taxonomy" id="39947"/>
    <lineage>
        <taxon>Eukaryota</taxon>
        <taxon>Viridiplantae</taxon>
        <taxon>Streptophyta</taxon>
        <taxon>Embryophyta</taxon>
        <taxon>Tracheophyta</taxon>
        <taxon>Spermatophyta</taxon>
        <taxon>Magnoliopsida</taxon>
        <taxon>Liliopsida</taxon>
        <taxon>Poales</taxon>
        <taxon>Poaceae</taxon>
        <taxon>BOP clade</taxon>
        <taxon>Oryzoideae</taxon>
        <taxon>Oryzeae</taxon>
        <taxon>Oryzinae</taxon>
        <taxon>Oryza</taxon>
        <taxon>Oryza sativa</taxon>
    </lineage>
</organism>
<dbReference type="InParanoid" id="A0A0N7KF39"/>